<gene>
    <name evidence="2" type="primary">Cpt1c</name>
</gene>
<accession>Q8CFB9</accession>
<dbReference type="EMBL" id="AF320000">
    <property type="protein sequence ID" value="AAN39014.1"/>
    <property type="molecule type" value="mRNA"/>
</dbReference>
<dbReference type="AlphaFoldDB" id="Q8CFB9"/>
<evidence type="ECO:0000313" key="2">
    <source>
        <dbReference type="MGI" id="MGI:2446526"/>
    </source>
</evidence>
<protein>
    <submittedName>
        <fullName evidence="1">Upstream open reading frame</fullName>
    </submittedName>
</protein>
<reference evidence="1" key="1">
    <citation type="journal article" date="2002" name="Genomics">
        <title>A novel brain-expressed protein related to carnitine palmitoyltransferase I.</title>
        <authorList>
            <person name="Price N."/>
            <person name="van der Leij F.R."/>
            <person name="Jackson V."/>
            <person name="Corstorphine C."/>
            <person name="Thomson R."/>
            <person name="Sorensen A."/>
            <person name="Zammit V."/>
        </authorList>
    </citation>
    <scope>NUCLEOTIDE SEQUENCE</scope>
    <source>
        <strain evidence="1">C57BL/6J</strain>
    </source>
</reference>
<evidence type="ECO:0000313" key="1">
    <source>
        <dbReference type="EMBL" id="AAN39014.1"/>
    </source>
</evidence>
<dbReference type="MGI" id="MGI:2446526">
    <property type="gene designation" value="Cpt1c"/>
</dbReference>
<proteinExistence type="evidence at transcript level"/>
<name>Q8CFB9_MOUSE</name>
<dbReference type="AGR" id="MGI:2446526"/>
<organism evidence="1">
    <name type="scientific">Mus musculus</name>
    <name type="common">Mouse</name>
    <dbReference type="NCBI Taxonomy" id="10090"/>
    <lineage>
        <taxon>Eukaryota</taxon>
        <taxon>Metazoa</taxon>
        <taxon>Chordata</taxon>
        <taxon>Craniata</taxon>
        <taxon>Vertebrata</taxon>
        <taxon>Euteleostomi</taxon>
        <taxon>Mammalia</taxon>
        <taxon>Eutheria</taxon>
        <taxon>Euarchontoglires</taxon>
        <taxon>Glires</taxon>
        <taxon>Rodentia</taxon>
        <taxon>Myomorpha</taxon>
        <taxon>Muroidea</taxon>
        <taxon>Muridae</taxon>
        <taxon>Murinae</taxon>
        <taxon>Mus</taxon>
        <taxon>Mus</taxon>
    </lineage>
</organism>
<sequence length="28" mass="2994">MYVHGKLGTGLKLGEGGVYGIDLRNRSC</sequence>